<evidence type="ECO:0000256" key="1">
    <source>
        <dbReference type="SAM" id="Phobius"/>
    </source>
</evidence>
<name>A0A381NV69_9ZZZZ</name>
<evidence type="ECO:0000313" key="3">
    <source>
        <dbReference type="EMBL" id="SUZ58492.1"/>
    </source>
</evidence>
<accession>A0A381NV69</accession>
<feature type="transmembrane region" description="Helical" evidence="1">
    <location>
        <begin position="20"/>
        <end position="39"/>
    </location>
</feature>
<proteinExistence type="predicted"/>
<feature type="transmembrane region" description="Helical" evidence="1">
    <location>
        <begin position="259"/>
        <end position="283"/>
    </location>
</feature>
<feature type="transmembrane region" description="Helical" evidence="1">
    <location>
        <begin position="430"/>
        <end position="447"/>
    </location>
</feature>
<feature type="transmembrane region" description="Helical" evidence="1">
    <location>
        <begin position="203"/>
        <end position="223"/>
    </location>
</feature>
<dbReference type="AlphaFoldDB" id="A0A381NV69"/>
<evidence type="ECO:0000259" key="2">
    <source>
        <dbReference type="Pfam" id="PF01970"/>
    </source>
</evidence>
<feature type="non-terminal residue" evidence="3">
    <location>
        <position position="1"/>
    </location>
</feature>
<organism evidence="3">
    <name type="scientific">marine metagenome</name>
    <dbReference type="NCBI Taxonomy" id="408172"/>
    <lineage>
        <taxon>unclassified sequences</taxon>
        <taxon>metagenomes</taxon>
        <taxon>ecological metagenomes</taxon>
    </lineage>
</organism>
<feature type="transmembrane region" description="Helical" evidence="1">
    <location>
        <begin position="110"/>
        <end position="133"/>
    </location>
</feature>
<feature type="transmembrane region" description="Helical" evidence="1">
    <location>
        <begin position="390"/>
        <end position="410"/>
    </location>
</feature>
<dbReference type="PANTHER" id="PTHR35342">
    <property type="entry name" value="TRICARBOXYLIC TRANSPORT PROTEIN"/>
    <property type="match status" value="1"/>
</dbReference>
<dbReference type="PANTHER" id="PTHR35342:SF5">
    <property type="entry name" value="TRICARBOXYLIC TRANSPORT PROTEIN"/>
    <property type="match status" value="1"/>
</dbReference>
<keyword evidence="1" id="KW-1133">Transmembrane helix</keyword>
<dbReference type="Pfam" id="PF01970">
    <property type="entry name" value="TctA"/>
    <property type="match status" value="1"/>
</dbReference>
<protein>
    <recommendedName>
        <fullName evidence="2">DUF112 domain-containing protein</fullName>
    </recommendedName>
</protein>
<feature type="transmembrane region" description="Helical" evidence="1">
    <location>
        <begin position="355"/>
        <end position="378"/>
    </location>
</feature>
<sequence length="494" mass="51539">VELAESLIFGFHTIIGWKPLLVIVIGVIVGILVGAMPGLSPSTGVALLVPFSYTMSPTLAIILLVSIYISSNYGGSITAVLINTPGTPAAAATALDGYPMTLKGEAVKGLGMSLIASTIGGIFGVIILILFAVPLARLAISFHPADYFALAIFGLTTVGSLGTGNAIKALVAVLIGLLIDTVGLDSISGISRFTFGVDPLYDGFSLIPALIGLFALSVVFDAIERGRLTRVAMDKGITGKFPSIFEVWKTKFTIARSSILGTIIGVFPGAGATIASFISYGIAKRSSREPDTFGKGALGGVAASEAANSSSVGGALIPLLALGIPGSATDAVLIGALQLHDITPGPLLFETNPEIVYGIFAALLVANAIMLVLGLYGVRGFARIVEVPPNVLYPMIVAIALIGSFAVRNSFFDVGSCFAFGLLGWLLKRYGYPVAPVVLGIVLGSLLEENFRRAVMMDGPMVFFHQPLACTMLTISALLFVWPAYKSYRSKRSI</sequence>
<keyword evidence="1" id="KW-0812">Transmembrane</keyword>
<feature type="transmembrane region" description="Helical" evidence="1">
    <location>
        <begin position="169"/>
        <end position="191"/>
    </location>
</feature>
<feature type="transmembrane region" description="Helical" evidence="1">
    <location>
        <begin position="468"/>
        <end position="485"/>
    </location>
</feature>
<feature type="transmembrane region" description="Helical" evidence="1">
    <location>
        <begin position="145"/>
        <end position="162"/>
    </location>
</feature>
<feature type="transmembrane region" description="Helical" evidence="1">
    <location>
        <begin position="45"/>
        <end position="69"/>
    </location>
</feature>
<reference evidence="3" key="1">
    <citation type="submission" date="2018-05" db="EMBL/GenBank/DDBJ databases">
        <authorList>
            <person name="Lanie J.A."/>
            <person name="Ng W.-L."/>
            <person name="Kazmierczak K.M."/>
            <person name="Andrzejewski T.M."/>
            <person name="Davidsen T.M."/>
            <person name="Wayne K.J."/>
            <person name="Tettelin H."/>
            <person name="Glass J.I."/>
            <person name="Rusch D."/>
            <person name="Podicherti R."/>
            <person name="Tsui H.-C.T."/>
            <person name="Winkler M.E."/>
        </authorList>
    </citation>
    <scope>NUCLEOTIDE SEQUENCE</scope>
</reference>
<dbReference type="InterPro" id="IPR002823">
    <property type="entry name" value="DUF112_TM"/>
</dbReference>
<dbReference type="EMBL" id="UINC01000623">
    <property type="protein sequence ID" value="SUZ58492.1"/>
    <property type="molecule type" value="Genomic_DNA"/>
</dbReference>
<feature type="domain" description="DUF112" evidence="2">
    <location>
        <begin position="20"/>
        <end position="439"/>
    </location>
</feature>
<gene>
    <name evidence="3" type="ORF">METZ01_LOCUS11346</name>
</gene>
<keyword evidence="1" id="KW-0472">Membrane</keyword>